<keyword evidence="2" id="KW-1185">Reference proteome</keyword>
<dbReference type="InterPro" id="IPR009560">
    <property type="entry name" value="DUF1176"/>
</dbReference>
<accession>A0ABV6JSP6</accession>
<dbReference type="RefSeq" id="WP_377044388.1">
    <property type="nucleotide sequence ID" value="NZ_JBHLUN010000007.1"/>
</dbReference>
<protein>
    <submittedName>
        <fullName evidence="1">DUF1176 domain-containing protein</fullName>
    </submittedName>
</protein>
<reference evidence="1 2" key="1">
    <citation type="submission" date="2024-09" db="EMBL/GenBank/DDBJ databases">
        <authorList>
            <person name="Sun Q."/>
            <person name="Mori K."/>
        </authorList>
    </citation>
    <scope>NUCLEOTIDE SEQUENCE [LARGE SCALE GENOMIC DNA]</scope>
    <source>
        <strain evidence="1 2">TBRC 5777</strain>
    </source>
</reference>
<dbReference type="Pfam" id="PF06674">
    <property type="entry name" value="DUF1176"/>
    <property type="match status" value="1"/>
</dbReference>
<sequence length="382" mass="39615">MRPNIKGAIRPWQGEGHAPGLALPCCHDAAKRNTVSTAAEDHPTMRRLLLLATILFLPAAAPPPAVPVYRQFGHWFVACDNTRACVARGFDEATSAQLDLIRPAGDAPPTLTLAAEDPVDPAALRLDGKPFPLPAPAWTSKDGAVSTSDPAAVDAFVAAARNAQSIALDAAPSGDDAPRTVPLDGFTAAVLLVDAVQGRPGTATALIAPRGTAAVPAAPPVPAAPAWTPPPPLTRAETASLLRQARSLRSVAFESCDVRDPPEVFALDATRALAIRPCYMAAYQGSSVVAVLPRGGGSPVPVKLALPGLPEDATEGPDMVDPEFDPASGTLTTVSKGRGLADCGSSESWVWSRGAFRLTALSYQNQCGGAAPGDWPTLFRTR</sequence>
<proteinExistence type="predicted"/>
<comment type="caution">
    <text evidence="1">The sequence shown here is derived from an EMBL/GenBank/DDBJ whole genome shotgun (WGS) entry which is preliminary data.</text>
</comment>
<dbReference type="EMBL" id="JBHLUN010000007">
    <property type="protein sequence ID" value="MFC0408629.1"/>
    <property type="molecule type" value="Genomic_DNA"/>
</dbReference>
<name>A0ABV6JSP6_9PROT</name>
<evidence type="ECO:0000313" key="2">
    <source>
        <dbReference type="Proteomes" id="UP001589865"/>
    </source>
</evidence>
<organism evidence="1 2">
    <name type="scientific">Roseomonas elaeocarpi</name>
    <dbReference type="NCBI Taxonomy" id="907779"/>
    <lineage>
        <taxon>Bacteria</taxon>
        <taxon>Pseudomonadati</taxon>
        <taxon>Pseudomonadota</taxon>
        <taxon>Alphaproteobacteria</taxon>
        <taxon>Acetobacterales</taxon>
        <taxon>Roseomonadaceae</taxon>
        <taxon>Roseomonas</taxon>
    </lineage>
</organism>
<dbReference type="Proteomes" id="UP001589865">
    <property type="component" value="Unassembled WGS sequence"/>
</dbReference>
<gene>
    <name evidence="1" type="ORF">ACFFGY_10240</name>
</gene>
<evidence type="ECO:0000313" key="1">
    <source>
        <dbReference type="EMBL" id="MFC0408629.1"/>
    </source>
</evidence>